<reference evidence="1 2" key="1">
    <citation type="submission" date="2015-08" db="EMBL/GenBank/DDBJ databases">
        <title>Next Generation Sequencing and Analysis of the Genome of Puccinia sorghi L Schw, the Causal Agent of Maize Common Rust.</title>
        <authorList>
            <person name="Rochi L."/>
            <person name="Burguener G."/>
            <person name="Darino M."/>
            <person name="Turjanski A."/>
            <person name="Kreff E."/>
            <person name="Dieguez M.J."/>
            <person name="Sacco F."/>
        </authorList>
    </citation>
    <scope>NUCLEOTIDE SEQUENCE [LARGE SCALE GENOMIC DNA]</scope>
    <source>
        <strain evidence="1 2">RO10H11247</strain>
    </source>
</reference>
<dbReference type="VEuPathDB" id="FungiDB:VP01_1220g2"/>
<keyword evidence="2" id="KW-1185">Reference proteome</keyword>
<protein>
    <submittedName>
        <fullName evidence="1">Uncharacterized protein</fullName>
    </submittedName>
</protein>
<proteinExistence type="predicted"/>
<name>A0A0L6VQ24_9BASI</name>
<organism evidence="1 2">
    <name type="scientific">Puccinia sorghi</name>
    <dbReference type="NCBI Taxonomy" id="27349"/>
    <lineage>
        <taxon>Eukaryota</taxon>
        <taxon>Fungi</taxon>
        <taxon>Dikarya</taxon>
        <taxon>Basidiomycota</taxon>
        <taxon>Pucciniomycotina</taxon>
        <taxon>Pucciniomycetes</taxon>
        <taxon>Pucciniales</taxon>
        <taxon>Pucciniaceae</taxon>
        <taxon>Puccinia</taxon>
    </lineage>
</organism>
<evidence type="ECO:0000313" key="1">
    <source>
        <dbReference type="EMBL" id="KNZ62809.1"/>
    </source>
</evidence>
<sequence>MFFSWFSLKFTQSANAIFPSFQSLPVSQIPTSKQNISFLLNNLLGQEPTDEMAEAQQKAIDTISPSAVLTLKRGATLLKGNLLSWKSSVYGKLRTLEKGHCWDHNHWTKSLASKSPNKHRISSSNNTYSLPKLSTPTTATLYTRTHRFLTSLSSHPTLLPLIPPNFVWF</sequence>
<evidence type="ECO:0000313" key="2">
    <source>
        <dbReference type="Proteomes" id="UP000037035"/>
    </source>
</evidence>
<accession>A0A0L6VQ24</accession>
<comment type="caution">
    <text evidence="1">The sequence shown here is derived from an EMBL/GenBank/DDBJ whole genome shotgun (WGS) entry which is preliminary data.</text>
</comment>
<dbReference type="Proteomes" id="UP000037035">
    <property type="component" value="Unassembled WGS sequence"/>
</dbReference>
<gene>
    <name evidence="1" type="ORF">VP01_1220g2</name>
</gene>
<dbReference type="EMBL" id="LAVV01002455">
    <property type="protein sequence ID" value="KNZ62809.1"/>
    <property type="molecule type" value="Genomic_DNA"/>
</dbReference>
<dbReference type="AlphaFoldDB" id="A0A0L6VQ24"/>